<comment type="subcellular location">
    <subcellularLocation>
        <location evidence="1">Cytoplasm</location>
    </subcellularLocation>
</comment>
<feature type="domain" description="HTH marR-type" evidence="6">
    <location>
        <begin position="12"/>
        <end position="142"/>
    </location>
</feature>
<evidence type="ECO:0000256" key="1">
    <source>
        <dbReference type="ARBA" id="ARBA00004496"/>
    </source>
</evidence>
<dbReference type="InterPro" id="IPR036390">
    <property type="entry name" value="WH_DNA-bd_sf"/>
</dbReference>
<protein>
    <submittedName>
        <fullName evidence="7">MarR family transcriptional regulator</fullName>
    </submittedName>
</protein>
<comment type="caution">
    <text evidence="7">The sequence shown here is derived from an EMBL/GenBank/DDBJ whole genome shotgun (WGS) entry which is preliminary data.</text>
</comment>
<dbReference type="RefSeq" id="WP_068335173.1">
    <property type="nucleotide sequence ID" value="NZ_LVHF01000033.1"/>
</dbReference>
<dbReference type="FunFam" id="1.10.10.10:FF:000163">
    <property type="entry name" value="MarR family transcriptional regulator"/>
    <property type="match status" value="1"/>
</dbReference>
<evidence type="ECO:0000256" key="2">
    <source>
        <dbReference type="ARBA" id="ARBA00022490"/>
    </source>
</evidence>
<dbReference type="PANTHER" id="PTHR33164:SF100">
    <property type="entry name" value="OSPR"/>
    <property type="match status" value="1"/>
</dbReference>
<dbReference type="STRING" id="858640.A3K86_19140"/>
<reference evidence="7 8" key="1">
    <citation type="submission" date="2016-03" db="EMBL/GenBank/DDBJ databases">
        <title>Photobacterium proteolyticum sp. nov. a protease producing bacterium isolated from ocean sediments of Laizhou Bay.</title>
        <authorList>
            <person name="Li Y."/>
        </authorList>
    </citation>
    <scope>NUCLEOTIDE SEQUENCE [LARGE SCALE GENOMIC DNA]</scope>
    <source>
        <strain evidence="7 8">R-40508</strain>
    </source>
</reference>
<accession>A0A178K1A7</accession>
<evidence type="ECO:0000313" key="8">
    <source>
        <dbReference type="Proteomes" id="UP000078503"/>
    </source>
</evidence>
<dbReference type="InterPro" id="IPR055166">
    <property type="entry name" value="Transc_reg_Sar_Rot_HTH"/>
</dbReference>
<evidence type="ECO:0000256" key="3">
    <source>
        <dbReference type="ARBA" id="ARBA00023015"/>
    </source>
</evidence>
<dbReference type="PROSITE" id="PS50995">
    <property type="entry name" value="HTH_MARR_2"/>
    <property type="match status" value="1"/>
</dbReference>
<evidence type="ECO:0000256" key="4">
    <source>
        <dbReference type="ARBA" id="ARBA00023125"/>
    </source>
</evidence>
<keyword evidence="3" id="KW-0805">Transcription regulation</keyword>
<dbReference type="PANTHER" id="PTHR33164">
    <property type="entry name" value="TRANSCRIPTIONAL REGULATOR, MARR FAMILY"/>
    <property type="match status" value="1"/>
</dbReference>
<sequence>MSKPNRDDLLLNKQICFSLYSATNAMTRAYRPLLNQLDLTYSQYLAMLVLWEQNGINVKALGHQLHLDSGTLTPLLKRIETKGLVERRRCDHDERARVLFLTSAGKALKQQAESIPSEMMCKSKLSVEELTQLKATCDKLFEQLTK</sequence>
<dbReference type="GO" id="GO:0003677">
    <property type="term" value="F:DNA binding"/>
    <property type="evidence" value="ECO:0007669"/>
    <property type="project" value="UniProtKB-KW"/>
</dbReference>
<dbReference type="SUPFAM" id="SSF46785">
    <property type="entry name" value="Winged helix' DNA-binding domain"/>
    <property type="match status" value="1"/>
</dbReference>
<gene>
    <name evidence="7" type="ORF">A3K86_19140</name>
</gene>
<dbReference type="Gene3D" id="1.10.10.10">
    <property type="entry name" value="Winged helix-like DNA-binding domain superfamily/Winged helix DNA-binding domain"/>
    <property type="match status" value="1"/>
</dbReference>
<evidence type="ECO:0000259" key="6">
    <source>
        <dbReference type="PROSITE" id="PS50995"/>
    </source>
</evidence>
<dbReference type="InterPro" id="IPR000835">
    <property type="entry name" value="HTH_MarR-typ"/>
</dbReference>
<dbReference type="InterPro" id="IPR036388">
    <property type="entry name" value="WH-like_DNA-bd_sf"/>
</dbReference>
<dbReference type="Proteomes" id="UP000078503">
    <property type="component" value="Unassembled WGS sequence"/>
</dbReference>
<organism evidence="7 8">
    <name type="scientific">Photobacterium jeanii</name>
    <dbReference type="NCBI Taxonomy" id="858640"/>
    <lineage>
        <taxon>Bacteria</taxon>
        <taxon>Pseudomonadati</taxon>
        <taxon>Pseudomonadota</taxon>
        <taxon>Gammaproteobacteria</taxon>
        <taxon>Vibrionales</taxon>
        <taxon>Vibrionaceae</taxon>
        <taxon>Photobacterium</taxon>
    </lineage>
</organism>
<dbReference type="EMBL" id="LVHF01000033">
    <property type="protein sequence ID" value="OAN11090.1"/>
    <property type="molecule type" value="Genomic_DNA"/>
</dbReference>
<keyword evidence="2" id="KW-0963">Cytoplasm</keyword>
<dbReference type="PRINTS" id="PR00598">
    <property type="entry name" value="HTHMARR"/>
</dbReference>
<keyword evidence="8" id="KW-1185">Reference proteome</keyword>
<dbReference type="SMART" id="SM00347">
    <property type="entry name" value="HTH_MARR"/>
    <property type="match status" value="1"/>
</dbReference>
<dbReference type="GO" id="GO:0005737">
    <property type="term" value="C:cytoplasm"/>
    <property type="evidence" value="ECO:0007669"/>
    <property type="project" value="UniProtKB-SubCell"/>
</dbReference>
<evidence type="ECO:0000256" key="5">
    <source>
        <dbReference type="ARBA" id="ARBA00023163"/>
    </source>
</evidence>
<evidence type="ECO:0000313" key="7">
    <source>
        <dbReference type="EMBL" id="OAN11090.1"/>
    </source>
</evidence>
<dbReference type="GO" id="GO:0003700">
    <property type="term" value="F:DNA-binding transcription factor activity"/>
    <property type="evidence" value="ECO:0007669"/>
    <property type="project" value="InterPro"/>
</dbReference>
<dbReference type="AlphaFoldDB" id="A0A178K1A7"/>
<dbReference type="GO" id="GO:0006950">
    <property type="term" value="P:response to stress"/>
    <property type="evidence" value="ECO:0007669"/>
    <property type="project" value="TreeGrafter"/>
</dbReference>
<name>A0A178K1A7_9GAMM</name>
<keyword evidence="4" id="KW-0238">DNA-binding</keyword>
<dbReference type="OrthoDB" id="9806864at2"/>
<dbReference type="InterPro" id="IPR039422">
    <property type="entry name" value="MarR/SlyA-like"/>
</dbReference>
<dbReference type="Pfam" id="PF22381">
    <property type="entry name" value="Staph_reg_Sar_Rot"/>
    <property type="match status" value="1"/>
</dbReference>
<keyword evidence="5" id="KW-0804">Transcription</keyword>
<proteinExistence type="predicted"/>